<feature type="transmembrane region" description="Helical" evidence="1">
    <location>
        <begin position="64"/>
        <end position="84"/>
    </location>
</feature>
<evidence type="ECO:0000256" key="1">
    <source>
        <dbReference type="SAM" id="Phobius"/>
    </source>
</evidence>
<dbReference type="Pfam" id="PF00892">
    <property type="entry name" value="EamA"/>
    <property type="match status" value="2"/>
</dbReference>
<feature type="domain" description="EamA" evidence="2">
    <location>
        <begin position="157"/>
        <end position="295"/>
    </location>
</feature>
<evidence type="ECO:0000313" key="4">
    <source>
        <dbReference type="EMBL" id="VFJ66666.1"/>
    </source>
</evidence>
<dbReference type="PANTHER" id="PTHR22911:SF137">
    <property type="entry name" value="SOLUTE CARRIER FAMILY 35 MEMBER G2-RELATED"/>
    <property type="match status" value="1"/>
</dbReference>
<dbReference type="EMBL" id="CAADFA010000432">
    <property type="protein sequence ID" value="VFJ66666.1"/>
    <property type="molecule type" value="Genomic_DNA"/>
</dbReference>
<reference evidence="4" key="1">
    <citation type="submission" date="2019-02" db="EMBL/GenBank/DDBJ databases">
        <authorList>
            <person name="Gruber-Vodicka R. H."/>
            <person name="Seah K. B. B."/>
        </authorList>
    </citation>
    <scope>NUCLEOTIDE SEQUENCE</scope>
    <source>
        <strain evidence="3">BECK_BZ163</strain>
        <strain evidence="5">BECK_BZ164</strain>
        <strain evidence="4">BECK_BZ165</strain>
    </source>
</reference>
<protein>
    <submittedName>
        <fullName evidence="4">Uncharacterized membrane protein</fullName>
    </submittedName>
</protein>
<keyword evidence="1" id="KW-0472">Membrane</keyword>
<feature type="transmembrane region" description="Helical" evidence="1">
    <location>
        <begin position="91"/>
        <end position="115"/>
    </location>
</feature>
<feature type="transmembrane region" description="Helical" evidence="1">
    <location>
        <begin position="279"/>
        <end position="296"/>
    </location>
</feature>
<feature type="transmembrane region" description="Helical" evidence="1">
    <location>
        <begin position="37"/>
        <end position="58"/>
    </location>
</feature>
<keyword evidence="1" id="KW-1133">Transmembrane helix</keyword>
<feature type="transmembrane region" description="Helical" evidence="1">
    <location>
        <begin position="159"/>
        <end position="177"/>
    </location>
</feature>
<feature type="transmembrane region" description="Helical" evidence="1">
    <location>
        <begin position="251"/>
        <end position="272"/>
    </location>
</feature>
<evidence type="ECO:0000313" key="3">
    <source>
        <dbReference type="EMBL" id="VFJ58478.1"/>
    </source>
</evidence>
<feature type="transmembrane region" description="Helical" evidence="1">
    <location>
        <begin position="222"/>
        <end position="245"/>
    </location>
</feature>
<dbReference type="EMBL" id="CAADEZ010000216">
    <property type="protein sequence ID" value="VFJ58478.1"/>
    <property type="molecule type" value="Genomic_DNA"/>
</dbReference>
<dbReference type="SUPFAM" id="SSF103481">
    <property type="entry name" value="Multidrug resistance efflux transporter EmrE"/>
    <property type="match status" value="2"/>
</dbReference>
<dbReference type="GO" id="GO:0016020">
    <property type="term" value="C:membrane"/>
    <property type="evidence" value="ECO:0007669"/>
    <property type="project" value="InterPro"/>
</dbReference>
<feature type="transmembrane region" description="Helical" evidence="1">
    <location>
        <begin position="189"/>
        <end position="210"/>
    </location>
</feature>
<gene>
    <name evidence="3" type="ORF">BECKFM1743A_GA0114220_102162</name>
    <name evidence="5" type="ORF">BECKFM1743B_GA0114221_102023</name>
    <name evidence="4" type="ORF">BECKFM1743C_GA0114222_104323</name>
</gene>
<feature type="transmembrane region" description="Helical" evidence="1">
    <location>
        <begin position="6"/>
        <end position="25"/>
    </location>
</feature>
<dbReference type="Gene3D" id="1.10.3730.20">
    <property type="match status" value="1"/>
</dbReference>
<evidence type="ECO:0000313" key="5">
    <source>
        <dbReference type="EMBL" id="VFK11705.1"/>
    </source>
</evidence>
<sequence length="297" mass="31685">MDFWMIGVSAALGSAASWAGGAILFKRLGEHLSSPAMTWAKSIISVVLLAIVLFVIGFEPISWPTFWLLIGSGILGIALGDTFFFEALRHLGAHAVVVLLMLGQVFTIALAVLWLGERPTLPVWSGIALVLAGIWIVLRAKLAAESESEEEKKLKWRGVLFGLLSVLCMSVSIIIAKEALDAVSAMQATFIRMLAGMAGMLVLGMGIGQLKQWVEPFASPKLAVHFILAVCVITFGGFWLSLVAIKYVDVSVANTLIATEPLFVLPLAAIFLKEKITPSALLGSAVVVLGIGLIFLG</sequence>
<dbReference type="InterPro" id="IPR000620">
    <property type="entry name" value="EamA_dom"/>
</dbReference>
<feature type="transmembrane region" description="Helical" evidence="1">
    <location>
        <begin position="121"/>
        <end position="138"/>
    </location>
</feature>
<organism evidence="4">
    <name type="scientific">Candidatus Kentrum sp. FM</name>
    <dbReference type="NCBI Taxonomy" id="2126340"/>
    <lineage>
        <taxon>Bacteria</taxon>
        <taxon>Pseudomonadati</taxon>
        <taxon>Pseudomonadota</taxon>
        <taxon>Gammaproteobacteria</taxon>
        <taxon>Candidatus Kentrum</taxon>
    </lineage>
</organism>
<keyword evidence="1" id="KW-0812">Transmembrane</keyword>
<dbReference type="InterPro" id="IPR037185">
    <property type="entry name" value="EmrE-like"/>
</dbReference>
<dbReference type="PANTHER" id="PTHR22911">
    <property type="entry name" value="ACYL-MALONYL CONDENSING ENZYME-RELATED"/>
    <property type="match status" value="1"/>
</dbReference>
<dbReference type="EMBL" id="CAADFL010000202">
    <property type="protein sequence ID" value="VFK11705.1"/>
    <property type="molecule type" value="Genomic_DNA"/>
</dbReference>
<proteinExistence type="predicted"/>
<evidence type="ECO:0000259" key="2">
    <source>
        <dbReference type="Pfam" id="PF00892"/>
    </source>
</evidence>
<dbReference type="AlphaFoldDB" id="A0A450THL1"/>
<name>A0A450THL1_9GAMM</name>
<feature type="domain" description="EamA" evidence="2">
    <location>
        <begin position="5"/>
        <end position="138"/>
    </location>
</feature>
<accession>A0A450THL1</accession>